<dbReference type="GO" id="GO:0098855">
    <property type="term" value="C:HCN channel complex"/>
    <property type="evidence" value="ECO:0007669"/>
    <property type="project" value="TreeGrafter"/>
</dbReference>
<protein>
    <recommendedName>
        <fullName evidence="1">Cyclic nucleotide-binding domain-containing protein</fullName>
    </recommendedName>
</protein>
<organism evidence="2 3">
    <name type="scientific">Phyllotreta striolata</name>
    <name type="common">Striped flea beetle</name>
    <name type="synonym">Crioceris striolata</name>
    <dbReference type="NCBI Taxonomy" id="444603"/>
    <lineage>
        <taxon>Eukaryota</taxon>
        <taxon>Metazoa</taxon>
        <taxon>Ecdysozoa</taxon>
        <taxon>Arthropoda</taxon>
        <taxon>Hexapoda</taxon>
        <taxon>Insecta</taxon>
        <taxon>Pterygota</taxon>
        <taxon>Neoptera</taxon>
        <taxon>Endopterygota</taxon>
        <taxon>Coleoptera</taxon>
        <taxon>Polyphaga</taxon>
        <taxon>Cucujiformia</taxon>
        <taxon>Chrysomeloidea</taxon>
        <taxon>Chrysomelidae</taxon>
        <taxon>Galerucinae</taxon>
        <taxon>Alticini</taxon>
        <taxon>Phyllotreta</taxon>
    </lineage>
</organism>
<dbReference type="InterPro" id="IPR014710">
    <property type="entry name" value="RmlC-like_jellyroll"/>
</dbReference>
<dbReference type="AlphaFoldDB" id="A0A9N9XHC6"/>
<feature type="domain" description="Cyclic nucleotide-binding" evidence="1">
    <location>
        <begin position="84"/>
        <end position="190"/>
    </location>
</feature>
<dbReference type="PROSITE" id="PS50042">
    <property type="entry name" value="CNMP_BINDING_3"/>
    <property type="match status" value="1"/>
</dbReference>
<dbReference type="InterPro" id="IPR000595">
    <property type="entry name" value="cNMP-bd_dom"/>
</dbReference>
<keyword evidence="3" id="KW-1185">Reference proteome</keyword>
<dbReference type="EMBL" id="OU900094">
    <property type="protein sequence ID" value="CAG9853944.1"/>
    <property type="molecule type" value="Genomic_DNA"/>
</dbReference>
<dbReference type="InterPro" id="IPR018490">
    <property type="entry name" value="cNMP-bd_dom_sf"/>
</dbReference>
<evidence type="ECO:0000259" key="1">
    <source>
        <dbReference type="PROSITE" id="PS50042"/>
    </source>
</evidence>
<dbReference type="Gene3D" id="1.10.287.630">
    <property type="entry name" value="Helix hairpin bin"/>
    <property type="match status" value="1"/>
</dbReference>
<dbReference type="GO" id="GO:0005249">
    <property type="term" value="F:voltage-gated potassium channel activity"/>
    <property type="evidence" value="ECO:0007669"/>
    <property type="project" value="TreeGrafter"/>
</dbReference>
<name>A0A9N9XHC6_PHYSR</name>
<dbReference type="Gene3D" id="2.60.120.10">
    <property type="entry name" value="Jelly Rolls"/>
    <property type="match status" value="1"/>
</dbReference>
<dbReference type="SUPFAM" id="SSF51206">
    <property type="entry name" value="cAMP-binding domain-like"/>
    <property type="match status" value="1"/>
</dbReference>
<dbReference type="Proteomes" id="UP001153712">
    <property type="component" value="Chromosome 1"/>
</dbReference>
<accession>A0A9N9XHC6</accession>
<dbReference type="InterPro" id="IPR051413">
    <property type="entry name" value="K/Na_HCN_channel"/>
</dbReference>
<sequence>MIMEINTGKTSSAHKYDAIERQLEEYMRHKQLPSYMRNRILTYYEFKFQKRYFRENEILATLSEQLRQEMNMHACKKLVENVIFFRNLPLNLLVRIISCLKIEVYLVNDVIIRANTPGASMYFISTGTVAVYTKSGKEVCHLEDGAHFGEIALLIKDTYRIASVVAVEVSEIYRLDQRDFVKAINPYPDLLANIQHIAEERMEISTMLDDYNRREHGINILRSK</sequence>
<dbReference type="GO" id="GO:0035725">
    <property type="term" value="P:sodium ion transmembrane transport"/>
    <property type="evidence" value="ECO:0007669"/>
    <property type="project" value="TreeGrafter"/>
</dbReference>
<dbReference type="Pfam" id="PF00027">
    <property type="entry name" value="cNMP_binding"/>
    <property type="match status" value="1"/>
</dbReference>
<dbReference type="SMART" id="SM00100">
    <property type="entry name" value="cNMP"/>
    <property type="match status" value="1"/>
</dbReference>
<proteinExistence type="predicted"/>
<dbReference type="PANTHER" id="PTHR45689:SF14">
    <property type="entry name" value="CYCLIC NUCLEOTIDE-GATED CATION CHANNEL SUBUNIT A-LIKE PROTEIN"/>
    <property type="match status" value="1"/>
</dbReference>
<dbReference type="CDD" id="cd00038">
    <property type="entry name" value="CAP_ED"/>
    <property type="match status" value="1"/>
</dbReference>
<gene>
    <name evidence="2" type="ORF">PHYEVI_LOCUS411</name>
</gene>
<reference evidence="2" key="1">
    <citation type="submission" date="2022-01" db="EMBL/GenBank/DDBJ databases">
        <authorList>
            <person name="King R."/>
        </authorList>
    </citation>
    <scope>NUCLEOTIDE SEQUENCE</scope>
</reference>
<dbReference type="OrthoDB" id="2021138at2759"/>
<dbReference type="PANTHER" id="PTHR45689">
    <property type="entry name" value="I[[H]] CHANNEL, ISOFORM E"/>
    <property type="match status" value="1"/>
</dbReference>
<evidence type="ECO:0000313" key="3">
    <source>
        <dbReference type="Proteomes" id="UP001153712"/>
    </source>
</evidence>
<evidence type="ECO:0000313" key="2">
    <source>
        <dbReference type="EMBL" id="CAG9853944.1"/>
    </source>
</evidence>
<dbReference type="GO" id="GO:0003254">
    <property type="term" value="P:regulation of membrane depolarization"/>
    <property type="evidence" value="ECO:0007669"/>
    <property type="project" value="TreeGrafter"/>
</dbReference>